<sequence length="135" mass="15263">TVLSHDHVPNNIEERRRIESNGGFITFVGLWRVVGQLAVSRSIGDHHLRKYVSADPHIYTFDLIKDRSRRILVLASDGLWEVMSNTDVQAYLKEHMLTLEHTTQRLSDVALALAAEAYTRGSLDNIAIILVSLEN</sequence>
<evidence type="ECO:0000313" key="2">
    <source>
        <dbReference type="EMBL" id="CCI50948.1"/>
    </source>
</evidence>
<dbReference type="AlphaFoldDB" id="A0A024GVN6"/>
<dbReference type="InterPro" id="IPR015655">
    <property type="entry name" value="PP2C"/>
</dbReference>
<dbReference type="InterPro" id="IPR001932">
    <property type="entry name" value="PPM-type_phosphatase-like_dom"/>
</dbReference>
<dbReference type="InterPro" id="IPR036457">
    <property type="entry name" value="PPM-type-like_dom_sf"/>
</dbReference>
<dbReference type="Proteomes" id="UP000053237">
    <property type="component" value="Unassembled WGS sequence"/>
</dbReference>
<evidence type="ECO:0000313" key="3">
    <source>
        <dbReference type="Proteomes" id="UP000053237"/>
    </source>
</evidence>
<dbReference type="PROSITE" id="PS51746">
    <property type="entry name" value="PPM_2"/>
    <property type="match status" value="1"/>
</dbReference>
<keyword evidence="3" id="KW-1185">Reference proteome</keyword>
<feature type="domain" description="PPM-type phosphatase" evidence="1">
    <location>
        <begin position="1"/>
        <end position="133"/>
    </location>
</feature>
<comment type="caution">
    <text evidence="2">The sequence shown here is derived from an EMBL/GenBank/DDBJ whole genome shotgun (WGS) entry which is preliminary data.</text>
</comment>
<feature type="non-terminal residue" evidence="2">
    <location>
        <position position="1"/>
    </location>
</feature>
<accession>A0A024GVN6</accession>
<dbReference type="Pfam" id="PF00481">
    <property type="entry name" value="PP2C"/>
    <property type="match status" value="1"/>
</dbReference>
<reference evidence="2 3" key="1">
    <citation type="submission" date="2012-05" db="EMBL/GenBank/DDBJ databases">
        <title>Recombination and specialization in a pathogen metapopulation.</title>
        <authorList>
            <person name="Gardiner A."/>
            <person name="Kemen E."/>
            <person name="Schultz-Larsen T."/>
            <person name="MacLean D."/>
            <person name="Van Oosterhout C."/>
            <person name="Jones J.D.G."/>
        </authorList>
    </citation>
    <scope>NUCLEOTIDE SEQUENCE [LARGE SCALE GENOMIC DNA]</scope>
    <source>
        <strain evidence="2 3">Ac Nc2</strain>
    </source>
</reference>
<protein>
    <recommendedName>
        <fullName evidence="1">PPM-type phosphatase domain-containing protein</fullName>
    </recommendedName>
</protein>
<dbReference type="OrthoDB" id="416093at2759"/>
<dbReference type="EMBL" id="CAIX01002184">
    <property type="protein sequence ID" value="CCI50948.1"/>
    <property type="molecule type" value="Genomic_DNA"/>
</dbReference>
<dbReference type="PANTHER" id="PTHR47992">
    <property type="entry name" value="PROTEIN PHOSPHATASE"/>
    <property type="match status" value="1"/>
</dbReference>
<dbReference type="CDD" id="cd00143">
    <property type="entry name" value="PP2Cc"/>
    <property type="match status" value="1"/>
</dbReference>
<gene>
    <name evidence="2" type="ORF">BN9_134940</name>
</gene>
<evidence type="ECO:0000259" key="1">
    <source>
        <dbReference type="PROSITE" id="PS51746"/>
    </source>
</evidence>
<name>A0A024GVN6_9STRA</name>
<dbReference type="Gene3D" id="3.60.40.10">
    <property type="entry name" value="PPM-type phosphatase domain"/>
    <property type="match status" value="1"/>
</dbReference>
<proteinExistence type="predicted"/>
<organism evidence="2 3">
    <name type="scientific">Albugo candida</name>
    <dbReference type="NCBI Taxonomy" id="65357"/>
    <lineage>
        <taxon>Eukaryota</taxon>
        <taxon>Sar</taxon>
        <taxon>Stramenopiles</taxon>
        <taxon>Oomycota</taxon>
        <taxon>Peronosporomycetes</taxon>
        <taxon>Albuginales</taxon>
        <taxon>Albuginaceae</taxon>
        <taxon>Albugo</taxon>
    </lineage>
</organism>
<dbReference type="SUPFAM" id="SSF81606">
    <property type="entry name" value="PP2C-like"/>
    <property type="match status" value="1"/>
</dbReference>
<dbReference type="GO" id="GO:0004722">
    <property type="term" value="F:protein serine/threonine phosphatase activity"/>
    <property type="evidence" value="ECO:0007669"/>
    <property type="project" value="InterPro"/>
</dbReference>
<dbReference type="STRING" id="65357.A0A024GVN6"/>
<dbReference type="InParanoid" id="A0A024GVN6"/>